<proteinExistence type="predicted"/>
<name>A0AAD7I2A9_9AGAR</name>
<dbReference type="AlphaFoldDB" id="A0AAD7I2A9"/>
<protein>
    <submittedName>
        <fullName evidence="1">Uncharacterized protein</fullName>
    </submittedName>
</protein>
<evidence type="ECO:0000313" key="1">
    <source>
        <dbReference type="EMBL" id="KAJ7732468.1"/>
    </source>
</evidence>
<sequence>MARGKNFGVCDDLSLDALFEITGDLELPDSIHLAAVGISSRPREEQINRRPLPCPPHLDIPSLPLVALRGLAIHAYKLRRNWSSQSPSPVSTHSFEINNKPLNLLPVQGTRMVIAISLHRLGCWDTISGECIAAFEHGAQRPWIASVAPLSTPGICSVGMVSVRWSILLRWLDSARRRTFHRLGGLPEFYENESIKELLEELDCRPGWTA</sequence>
<keyword evidence="2" id="KW-1185">Reference proteome</keyword>
<dbReference type="EMBL" id="JARJLG010000175">
    <property type="protein sequence ID" value="KAJ7732468.1"/>
    <property type="molecule type" value="Genomic_DNA"/>
</dbReference>
<gene>
    <name evidence="1" type="ORF">DFH07DRAFT_780910</name>
</gene>
<accession>A0AAD7I2A9</accession>
<evidence type="ECO:0000313" key="2">
    <source>
        <dbReference type="Proteomes" id="UP001215280"/>
    </source>
</evidence>
<organism evidence="1 2">
    <name type="scientific">Mycena maculata</name>
    <dbReference type="NCBI Taxonomy" id="230809"/>
    <lineage>
        <taxon>Eukaryota</taxon>
        <taxon>Fungi</taxon>
        <taxon>Dikarya</taxon>
        <taxon>Basidiomycota</taxon>
        <taxon>Agaricomycotina</taxon>
        <taxon>Agaricomycetes</taxon>
        <taxon>Agaricomycetidae</taxon>
        <taxon>Agaricales</taxon>
        <taxon>Marasmiineae</taxon>
        <taxon>Mycenaceae</taxon>
        <taxon>Mycena</taxon>
    </lineage>
</organism>
<dbReference type="Proteomes" id="UP001215280">
    <property type="component" value="Unassembled WGS sequence"/>
</dbReference>
<comment type="caution">
    <text evidence="1">The sequence shown here is derived from an EMBL/GenBank/DDBJ whole genome shotgun (WGS) entry which is preliminary data.</text>
</comment>
<reference evidence="1" key="1">
    <citation type="submission" date="2023-03" db="EMBL/GenBank/DDBJ databases">
        <title>Massive genome expansion in bonnet fungi (Mycena s.s.) driven by repeated elements and novel gene families across ecological guilds.</title>
        <authorList>
            <consortium name="Lawrence Berkeley National Laboratory"/>
            <person name="Harder C.B."/>
            <person name="Miyauchi S."/>
            <person name="Viragh M."/>
            <person name="Kuo A."/>
            <person name="Thoen E."/>
            <person name="Andreopoulos B."/>
            <person name="Lu D."/>
            <person name="Skrede I."/>
            <person name="Drula E."/>
            <person name="Henrissat B."/>
            <person name="Morin E."/>
            <person name="Kohler A."/>
            <person name="Barry K."/>
            <person name="LaButti K."/>
            <person name="Morin E."/>
            <person name="Salamov A."/>
            <person name="Lipzen A."/>
            <person name="Mereny Z."/>
            <person name="Hegedus B."/>
            <person name="Baldrian P."/>
            <person name="Stursova M."/>
            <person name="Weitz H."/>
            <person name="Taylor A."/>
            <person name="Grigoriev I.V."/>
            <person name="Nagy L.G."/>
            <person name="Martin F."/>
            <person name="Kauserud H."/>
        </authorList>
    </citation>
    <scope>NUCLEOTIDE SEQUENCE</scope>
    <source>
        <strain evidence="1">CBHHK188m</strain>
    </source>
</reference>